<evidence type="ECO:0000256" key="2">
    <source>
        <dbReference type="SAM" id="MobiDB-lite"/>
    </source>
</evidence>
<feature type="transmembrane region" description="Helical" evidence="3">
    <location>
        <begin position="12"/>
        <end position="30"/>
    </location>
</feature>
<protein>
    <submittedName>
        <fullName evidence="5">Substrate-binding family protein</fullName>
    </submittedName>
</protein>
<dbReference type="InterPro" id="IPR028082">
    <property type="entry name" value="Peripla_BP_I"/>
</dbReference>
<feature type="compositionally biased region" description="Gly residues" evidence="2">
    <location>
        <begin position="212"/>
        <end position="246"/>
    </location>
</feature>
<accession>A0A5S4ZQ20</accession>
<dbReference type="Gene3D" id="3.40.50.2300">
    <property type="match status" value="2"/>
</dbReference>
<feature type="compositionally biased region" description="Low complexity" evidence="2">
    <location>
        <begin position="463"/>
        <end position="474"/>
    </location>
</feature>
<dbReference type="InterPro" id="IPR025997">
    <property type="entry name" value="SBP_2_dom"/>
</dbReference>
<organism evidence="5 6">
    <name type="scientific">Desulfallas thermosapovorans DSM 6562</name>
    <dbReference type="NCBI Taxonomy" id="1121431"/>
    <lineage>
        <taxon>Bacteria</taxon>
        <taxon>Bacillati</taxon>
        <taxon>Bacillota</taxon>
        <taxon>Clostridia</taxon>
        <taxon>Eubacteriales</taxon>
        <taxon>Desulfallaceae</taxon>
        <taxon>Desulfallas</taxon>
    </lineage>
</organism>
<dbReference type="Proteomes" id="UP000323166">
    <property type="component" value="Unassembled WGS sequence"/>
</dbReference>
<name>A0A5S4ZQ20_9FIRM</name>
<feature type="compositionally biased region" description="Polar residues" evidence="2">
    <location>
        <begin position="489"/>
        <end position="499"/>
    </location>
</feature>
<evidence type="ECO:0000259" key="4">
    <source>
        <dbReference type="Pfam" id="PF13407"/>
    </source>
</evidence>
<dbReference type="InterPro" id="IPR050555">
    <property type="entry name" value="Bact_Solute-Bind_Prot2"/>
</dbReference>
<evidence type="ECO:0000313" key="6">
    <source>
        <dbReference type="Proteomes" id="UP000323166"/>
    </source>
</evidence>
<dbReference type="RefSeq" id="WP_166512077.1">
    <property type="nucleotide sequence ID" value="NZ_VNHM01000011.1"/>
</dbReference>
<feature type="region of interest" description="Disordered" evidence="2">
    <location>
        <begin position="442"/>
        <end position="536"/>
    </location>
</feature>
<evidence type="ECO:0000256" key="1">
    <source>
        <dbReference type="ARBA" id="ARBA00004196"/>
    </source>
</evidence>
<feature type="compositionally biased region" description="Gly residues" evidence="2">
    <location>
        <begin position="518"/>
        <end position="536"/>
    </location>
</feature>
<dbReference type="EMBL" id="VNHM01000011">
    <property type="protein sequence ID" value="TYO94828.1"/>
    <property type="molecule type" value="Genomic_DNA"/>
</dbReference>
<sequence>MRGFRVADCLRLNYVIAILTVAFLAVLAIMPGCGNREAQRKPAEQPVRIAFALADINRDGNKTIKKVVDQQKEQLNAEVTWLDARNDPARQQKQLDELAGKQIKAVVLQPVDPATASGLVEKLARSGIKVVALENLPLNTPVEGYIASDHAMVGRLQARFVQEALARAAEAQSGKFTPPRAGTIIRPGDEQSGASRDGQLPSQGGSEQAGGQQQGAGQAAGGGRQGESGQQGGTGGSQGSGGGQGQVTGAVDYSVVAQLPRHRPLNVVILQGDPKDQLARDITAANQAALQGQKDVKVVKVYEHPRWDPSTVAAGLAEVMEKEDRIDVILANDSTLAMAAVEFLKMGGMDKNVLTVGVGADEMASRGVVSGEHDAEVDLQPEMLGRFALEAAVGLAKNGYWQYGDKVNNGDYSVPARIVPVRLVTARNAYLLEERWEELKKAREQGGGGQQQSQAGRQGGGQEQSSVQSQPGEQSKQDRGGQQGGGQGKTTLRITTQDGKTMEVQIDGEVKKIESVGQQGGHGDGQGMGDGDQGGG</sequence>
<dbReference type="AlphaFoldDB" id="A0A5S4ZQ20"/>
<dbReference type="GO" id="GO:0030288">
    <property type="term" value="C:outer membrane-bounded periplasmic space"/>
    <property type="evidence" value="ECO:0007669"/>
    <property type="project" value="TreeGrafter"/>
</dbReference>
<dbReference type="PANTHER" id="PTHR30036">
    <property type="entry name" value="D-XYLOSE-BINDING PERIPLASMIC PROTEIN"/>
    <property type="match status" value="1"/>
</dbReference>
<evidence type="ECO:0000313" key="5">
    <source>
        <dbReference type="EMBL" id="TYO94828.1"/>
    </source>
</evidence>
<dbReference type="Pfam" id="PF13407">
    <property type="entry name" value="Peripla_BP_4"/>
    <property type="match status" value="2"/>
</dbReference>
<feature type="compositionally biased region" description="Low complexity" evidence="2">
    <location>
        <begin position="202"/>
        <end position="211"/>
    </location>
</feature>
<comment type="subcellular location">
    <subcellularLocation>
        <location evidence="1">Cell envelope</location>
    </subcellularLocation>
</comment>
<evidence type="ECO:0000256" key="3">
    <source>
        <dbReference type="SAM" id="Phobius"/>
    </source>
</evidence>
<keyword evidence="3" id="KW-1133">Transmembrane helix</keyword>
<feature type="domain" description="Periplasmic binding protein" evidence="4">
    <location>
        <begin position="221"/>
        <end position="397"/>
    </location>
</feature>
<gene>
    <name evidence="5" type="ORF">LX24_02081</name>
</gene>
<keyword evidence="3" id="KW-0812">Transmembrane</keyword>
<proteinExistence type="predicted"/>
<dbReference type="SUPFAM" id="SSF53822">
    <property type="entry name" value="Periplasmic binding protein-like I"/>
    <property type="match status" value="2"/>
</dbReference>
<keyword evidence="3" id="KW-0472">Membrane</keyword>
<feature type="region of interest" description="Disordered" evidence="2">
    <location>
        <begin position="169"/>
        <end position="247"/>
    </location>
</feature>
<reference evidence="5 6" key="1">
    <citation type="submission" date="2019-07" db="EMBL/GenBank/DDBJ databases">
        <title>Genomic Encyclopedia of Type Strains, Phase I: the one thousand microbial genomes (KMG-I) project.</title>
        <authorList>
            <person name="Kyrpides N."/>
        </authorList>
    </citation>
    <scope>NUCLEOTIDE SEQUENCE [LARGE SCALE GENOMIC DNA]</scope>
    <source>
        <strain evidence="5 6">DSM 6562</strain>
    </source>
</reference>
<feature type="domain" description="Periplasmic binding protein" evidence="4">
    <location>
        <begin position="49"/>
        <end position="167"/>
    </location>
</feature>
<dbReference type="GO" id="GO:0030246">
    <property type="term" value="F:carbohydrate binding"/>
    <property type="evidence" value="ECO:0007669"/>
    <property type="project" value="TreeGrafter"/>
</dbReference>
<keyword evidence="6" id="KW-1185">Reference proteome</keyword>
<comment type="caution">
    <text evidence="5">The sequence shown here is derived from an EMBL/GenBank/DDBJ whole genome shotgun (WGS) entry which is preliminary data.</text>
</comment>